<evidence type="ECO:0000256" key="1">
    <source>
        <dbReference type="ARBA" id="ARBA00022737"/>
    </source>
</evidence>
<dbReference type="CDD" id="cd22438">
    <property type="entry name" value="KH-I_PCBP_rpt1"/>
    <property type="match status" value="1"/>
</dbReference>
<evidence type="ECO:0000256" key="2">
    <source>
        <dbReference type="PROSITE-ProRule" id="PRU00117"/>
    </source>
</evidence>
<dbReference type="AlphaFoldDB" id="A0A1S4E9N2"/>
<dbReference type="SMART" id="SM00322">
    <property type="entry name" value="KH"/>
    <property type="match status" value="3"/>
</dbReference>
<dbReference type="InterPro" id="IPR004088">
    <property type="entry name" value="KH_dom_type_1"/>
</dbReference>
<dbReference type="GO" id="GO:0010468">
    <property type="term" value="P:regulation of gene expression"/>
    <property type="evidence" value="ECO:0007669"/>
    <property type="project" value="UniProtKB-ARBA"/>
</dbReference>
<feature type="domain" description="K Homology" evidence="3">
    <location>
        <begin position="13"/>
        <end position="85"/>
    </location>
</feature>
<keyword evidence="1" id="KW-0677">Repeat</keyword>
<dbReference type="RefSeq" id="XP_026678020.1">
    <property type="nucleotide sequence ID" value="XM_026822219.1"/>
</dbReference>
<dbReference type="InterPro" id="IPR004087">
    <property type="entry name" value="KH_dom"/>
</dbReference>
<gene>
    <name evidence="5 6" type="primary">LOC103507332</name>
</gene>
<evidence type="ECO:0000313" key="6">
    <source>
        <dbReference type="RefSeq" id="XP_026678020.1"/>
    </source>
</evidence>
<dbReference type="PROSITE" id="PS50084">
    <property type="entry name" value="KH_TYPE_1"/>
    <property type="match status" value="3"/>
</dbReference>
<dbReference type="OMA" id="CAPVFPM"/>
<protein>
    <submittedName>
        <fullName evidence="6">Poly(RC)-binding protein 3-like isoform X1</fullName>
    </submittedName>
    <submittedName>
        <fullName evidence="5">Poly(RC)-binding protein 3-like isoform X2</fullName>
    </submittedName>
</protein>
<dbReference type="RefSeq" id="XP_017298769.1">
    <property type="nucleotide sequence ID" value="XM_017443280.2"/>
</dbReference>
<dbReference type="KEGG" id="dci:103507332"/>
<dbReference type="PaxDb" id="121845-A0A1S4E9N2"/>
<dbReference type="InterPro" id="IPR036612">
    <property type="entry name" value="KH_dom_type_1_sf"/>
</dbReference>
<name>A0A1S4E9N2_DIACI</name>
<feature type="domain" description="K Homology" evidence="3">
    <location>
        <begin position="100"/>
        <end position="171"/>
    </location>
</feature>
<dbReference type="PANTHER" id="PTHR10288">
    <property type="entry name" value="KH DOMAIN CONTAINING RNA BINDING PROTEIN"/>
    <property type="match status" value="1"/>
</dbReference>
<sequence length="411" mass="43487">MDGNGDGKIDEDTLITMRCLFHSSVNVNEISCLIGPGGCIVRRLRKESGAKISITDGACPDRIVTVSGSVDNVCTAYNFMCRSLEDYHINRNRMENCSPQPLQLKLVIPATHCGSLIGKGGCKIKDIRDLSGANVQVASDMLPMSTERIVTVHGNPDTISQAIYQICLVLIECTLQVVKGAVIPYEPKTMNAGPVILSGGQAYTLHGEYAVPVQEVAGKKQPHPLAGLAVLGIEGIGSTSLTPAALAALSGSRVKSGGKDTGDDFVETEIVLTDDIAGCVIGKAGSRLLEIRQISGAQINIHTGTESHKKMFHIQGCQEAVSLAQYLINMCIELQKNNTTNTSDNPEPADLDAAISAFMTASVNSSLIEKPTPHPGSMVTLGGLSELLANIAASNVKSTVQTTGAYRRDVE</sequence>
<dbReference type="OrthoDB" id="442947at2759"/>
<evidence type="ECO:0000259" key="3">
    <source>
        <dbReference type="SMART" id="SM00322"/>
    </source>
</evidence>
<dbReference type="CDD" id="cd02396">
    <property type="entry name" value="KH-I_PCBP_rpt2"/>
    <property type="match status" value="1"/>
</dbReference>
<dbReference type="Gene3D" id="3.30.1370.10">
    <property type="entry name" value="K Homology domain, type 1"/>
    <property type="match status" value="3"/>
</dbReference>
<evidence type="ECO:0000313" key="4">
    <source>
        <dbReference type="Proteomes" id="UP000079169"/>
    </source>
</evidence>
<keyword evidence="2" id="KW-0694">RNA-binding</keyword>
<dbReference type="GeneID" id="103507332"/>
<keyword evidence="4" id="KW-1185">Reference proteome</keyword>
<dbReference type="SUPFAM" id="SSF54791">
    <property type="entry name" value="Eukaryotic type KH-domain (KH-domain type I)"/>
    <property type="match status" value="3"/>
</dbReference>
<reference evidence="5 6" key="1">
    <citation type="submission" date="2025-04" db="UniProtKB">
        <authorList>
            <consortium name="RefSeq"/>
        </authorList>
    </citation>
    <scope>IDENTIFICATION</scope>
</reference>
<proteinExistence type="predicted"/>
<dbReference type="Pfam" id="PF00013">
    <property type="entry name" value="KH_1"/>
    <property type="match status" value="3"/>
</dbReference>
<dbReference type="GO" id="GO:0003723">
    <property type="term" value="F:RNA binding"/>
    <property type="evidence" value="ECO:0007669"/>
    <property type="project" value="UniProtKB-UniRule"/>
</dbReference>
<feature type="domain" description="K Homology" evidence="3">
    <location>
        <begin position="264"/>
        <end position="333"/>
    </location>
</feature>
<evidence type="ECO:0000313" key="5">
    <source>
        <dbReference type="RefSeq" id="XP_017298769.1"/>
    </source>
</evidence>
<organism evidence="4 5">
    <name type="scientific">Diaphorina citri</name>
    <name type="common">Asian citrus psyllid</name>
    <dbReference type="NCBI Taxonomy" id="121845"/>
    <lineage>
        <taxon>Eukaryota</taxon>
        <taxon>Metazoa</taxon>
        <taxon>Ecdysozoa</taxon>
        <taxon>Arthropoda</taxon>
        <taxon>Hexapoda</taxon>
        <taxon>Insecta</taxon>
        <taxon>Pterygota</taxon>
        <taxon>Neoptera</taxon>
        <taxon>Paraneoptera</taxon>
        <taxon>Hemiptera</taxon>
        <taxon>Sternorrhyncha</taxon>
        <taxon>Psylloidea</taxon>
        <taxon>Psyllidae</taxon>
        <taxon>Diaphorininae</taxon>
        <taxon>Diaphorina</taxon>
    </lineage>
</organism>
<dbReference type="STRING" id="121845.A0A1S4E9N2"/>
<accession>A0A1S4E9N2</accession>
<dbReference type="Proteomes" id="UP000079169">
    <property type="component" value="Unplaced"/>
</dbReference>